<evidence type="ECO:0000313" key="4">
    <source>
        <dbReference type="Proteomes" id="UP000280417"/>
    </source>
</evidence>
<organism evidence="3 4">
    <name type="scientific">Aerophobetes bacterium</name>
    <dbReference type="NCBI Taxonomy" id="2030807"/>
    <lineage>
        <taxon>Bacteria</taxon>
        <taxon>Candidatus Aerophobota</taxon>
    </lineage>
</organism>
<gene>
    <name evidence="3" type="ORF">DRJ04_08685</name>
</gene>
<accession>A0A662D9R2</accession>
<evidence type="ECO:0000259" key="2">
    <source>
        <dbReference type="Pfam" id="PF04773"/>
    </source>
</evidence>
<evidence type="ECO:0000313" key="3">
    <source>
        <dbReference type="EMBL" id="RLE11083.1"/>
    </source>
</evidence>
<sequence>MMKKYILLVLLITLFTTGGSFLYSQEDGIGEVVFISGTCFVKPANQVYIPLKLGDVIKSSDTIKTDPDSSVEIKLYSGNRILVEGDTILRIESSLLENNSYTSLGLLIGRIQLLVTKLMPNKEVFSVNTLATVAGIRGTRFTVSAAEDGTSLIEVTEGIVQAETDEKSYILKRGAIAEFYITGEKEDLKKRPNYMKWRERITEKIKKDPETALLRILQIERRLIGKLREKKDDIERYRKSWAVFIKKINQLEKRGMYDEEKKLIQRQMIQTRKALVFFTKVRQNLQRLRAVLVITARIEKEVGKPDREKLRTLVTIRKEYNRITFLIKKIEDAEAKLKKALIILNRKYREIQKKSSFS</sequence>
<reference evidence="3 4" key="1">
    <citation type="submission" date="2018-06" db="EMBL/GenBank/DDBJ databases">
        <title>Extensive metabolic versatility and redundancy in microbially diverse, dynamic hydrothermal sediments.</title>
        <authorList>
            <person name="Dombrowski N."/>
            <person name="Teske A."/>
            <person name="Baker B.J."/>
        </authorList>
    </citation>
    <scope>NUCLEOTIDE SEQUENCE [LARGE SCALE GENOMIC DNA]</scope>
    <source>
        <strain evidence="3">B3_G15</strain>
    </source>
</reference>
<dbReference type="InterPro" id="IPR006860">
    <property type="entry name" value="FecR"/>
</dbReference>
<dbReference type="Proteomes" id="UP000280417">
    <property type="component" value="Unassembled WGS sequence"/>
</dbReference>
<evidence type="ECO:0000256" key="1">
    <source>
        <dbReference type="SAM" id="Coils"/>
    </source>
</evidence>
<dbReference type="EMBL" id="QMQA01000288">
    <property type="protein sequence ID" value="RLE11083.1"/>
    <property type="molecule type" value="Genomic_DNA"/>
</dbReference>
<dbReference type="Gene3D" id="2.60.120.1440">
    <property type="match status" value="1"/>
</dbReference>
<dbReference type="PANTHER" id="PTHR38731:SF1">
    <property type="entry name" value="FECR PROTEIN DOMAIN-CONTAINING PROTEIN"/>
    <property type="match status" value="1"/>
</dbReference>
<comment type="caution">
    <text evidence="3">The sequence shown here is derived from an EMBL/GenBank/DDBJ whole genome shotgun (WGS) entry which is preliminary data.</text>
</comment>
<name>A0A662D9R2_UNCAE</name>
<dbReference type="Pfam" id="PF04773">
    <property type="entry name" value="FecR"/>
    <property type="match status" value="1"/>
</dbReference>
<dbReference type="AlphaFoldDB" id="A0A662D9R2"/>
<dbReference type="PANTHER" id="PTHR38731">
    <property type="entry name" value="LIPL45-RELATED LIPOPROTEIN-RELATED"/>
    <property type="match status" value="1"/>
</dbReference>
<keyword evidence="1" id="KW-0175">Coiled coil</keyword>
<protein>
    <recommendedName>
        <fullName evidence="2">FecR protein domain-containing protein</fullName>
    </recommendedName>
</protein>
<feature type="domain" description="FecR protein" evidence="2">
    <location>
        <begin position="61"/>
        <end position="160"/>
    </location>
</feature>
<feature type="coiled-coil region" evidence="1">
    <location>
        <begin position="316"/>
        <end position="354"/>
    </location>
</feature>
<proteinExistence type="predicted"/>